<sequence length="228" mass="25444">MTSQGQPPAMDGYQRLKKDIIRGQYQPDEKLPMGMLTTRYGLGVGPLREALAQLVAERLVTVVNQKGYRVMPMSQSELLDIFDARANMESMLVQLAIARGDDDWEAEILARAHLLNKIEASQAGEQVLDEWDKRHQAFHSAIVAGCGSCSLLLMRGHLFDLAARYRFIWLRKTVLSVDMLAEKQGQHQALLAAILERDATRAGELMRQHLLSPIPIIQKAMAEKAGPA</sequence>
<reference evidence="5 6" key="1">
    <citation type="submission" date="2019-05" db="EMBL/GenBank/DDBJ databases">
        <title>Complete genome sequence of Izhakiella calystegiae KSNA2, an endophyte isolated from beach morning glory (Calystegia soldanella).</title>
        <authorList>
            <person name="Jiang L."/>
            <person name="Jeong J.C."/>
            <person name="Kim C.Y."/>
            <person name="Kim D.H."/>
            <person name="Kim S.W."/>
            <person name="Lee j."/>
        </authorList>
    </citation>
    <scope>NUCLEOTIDE SEQUENCE [LARGE SCALE GENOMIC DNA]</scope>
    <source>
        <strain evidence="5 6">KSNA2</strain>
    </source>
</reference>
<dbReference type="KEGG" id="izh:FEM41_10630"/>
<dbReference type="SUPFAM" id="SSF46785">
    <property type="entry name" value="Winged helix' DNA-binding domain"/>
    <property type="match status" value="1"/>
</dbReference>
<dbReference type="CDD" id="cd07377">
    <property type="entry name" value="WHTH_GntR"/>
    <property type="match status" value="1"/>
</dbReference>
<dbReference type="Gene3D" id="1.10.10.10">
    <property type="entry name" value="Winged helix-like DNA-binding domain superfamily/Winged helix DNA-binding domain"/>
    <property type="match status" value="1"/>
</dbReference>
<dbReference type="PANTHER" id="PTHR43537:SF20">
    <property type="entry name" value="HTH-TYPE TRANSCRIPTIONAL REPRESSOR GLAR"/>
    <property type="match status" value="1"/>
</dbReference>
<evidence type="ECO:0000259" key="4">
    <source>
        <dbReference type="PROSITE" id="PS50949"/>
    </source>
</evidence>
<keyword evidence="6" id="KW-1185">Reference proteome</keyword>
<feature type="domain" description="HTH gntR-type" evidence="4">
    <location>
        <begin position="6"/>
        <end position="73"/>
    </location>
</feature>
<dbReference type="SMART" id="SM00345">
    <property type="entry name" value="HTH_GNTR"/>
    <property type="match status" value="1"/>
</dbReference>
<keyword evidence="3" id="KW-0804">Transcription</keyword>
<dbReference type="Pfam" id="PF07729">
    <property type="entry name" value="FCD"/>
    <property type="match status" value="1"/>
</dbReference>
<organism evidence="5 6">
    <name type="scientific">Jejubacter calystegiae</name>
    <dbReference type="NCBI Taxonomy" id="2579935"/>
    <lineage>
        <taxon>Bacteria</taxon>
        <taxon>Pseudomonadati</taxon>
        <taxon>Pseudomonadota</taxon>
        <taxon>Gammaproteobacteria</taxon>
        <taxon>Enterobacterales</taxon>
        <taxon>Enterobacteriaceae</taxon>
        <taxon>Jejubacter</taxon>
    </lineage>
</organism>
<dbReference type="InterPro" id="IPR036388">
    <property type="entry name" value="WH-like_DNA-bd_sf"/>
</dbReference>
<proteinExistence type="predicted"/>
<dbReference type="AlphaFoldDB" id="A0A4P8YNB1"/>
<dbReference type="OrthoDB" id="9799812at2"/>
<dbReference type="Proteomes" id="UP000302163">
    <property type="component" value="Chromosome"/>
</dbReference>
<dbReference type="GO" id="GO:0003677">
    <property type="term" value="F:DNA binding"/>
    <property type="evidence" value="ECO:0007669"/>
    <property type="project" value="UniProtKB-KW"/>
</dbReference>
<dbReference type="SMART" id="SM00895">
    <property type="entry name" value="FCD"/>
    <property type="match status" value="1"/>
</dbReference>
<accession>A0A4P8YNB1</accession>
<dbReference type="PROSITE" id="PS50949">
    <property type="entry name" value="HTH_GNTR"/>
    <property type="match status" value="1"/>
</dbReference>
<dbReference type="InterPro" id="IPR008920">
    <property type="entry name" value="TF_FadR/GntR_C"/>
</dbReference>
<evidence type="ECO:0000256" key="2">
    <source>
        <dbReference type="ARBA" id="ARBA00023125"/>
    </source>
</evidence>
<keyword evidence="1" id="KW-0805">Transcription regulation</keyword>
<evidence type="ECO:0000256" key="3">
    <source>
        <dbReference type="ARBA" id="ARBA00023163"/>
    </source>
</evidence>
<dbReference type="NCBIfam" id="NF008576">
    <property type="entry name" value="PRK11534.1"/>
    <property type="match status" value="1"/>
</dbReference>
<dbReference type="PANTHER" id="PTHR43537">
    <property type="entry name" value="TRANSCRIPTIONAL REGULATOR, GNTR FAMILY"/>
    <property type="match status" value="1"/>
</dbReference>
<evidence type="ECO:0000313" key="6">
    <source>
        <dbReference type="Proteomes" id="UP000302163"/>
    </source>
</evidence>
<protein>
    <submittedName>
        <fullName evidence="5">DNA-binding transcriptional regulator CsiR</fullName>
    </submittedName>
</protein>
<dbReference type="Pfam" id="PF00392">
    <property type="entry name" value="GntR"/>
    <property type="match status" value="1"/>
</dbReference>
<name>A0A4P8YNB1_9ENTR</name>
<dbReference type="InterPro" id="IPR036390">
    <property type="entry name" value="WH_DNA-bd_sf"/>
</dbReference>
<evidence type="ECO:0000313" key="5">
    <source>
        <dbReference type="EMBL" id="QCT20072.1"/>
    </source>
</evidence>
<dbReference type="SUPFAM" id="SSF48008">
    <property type="entry name" value="GntR ligand-binding domain-like"/>
    <property type="match status" value="1"/>
</dbReference>
<dbReference type="GO" id="GO:0003700">
    <property type="term" value="F:DNA-binding transcription factor activity"/>
    <property type="evidence" value="ECO:0007669"/>
    <property type="project" value="InterPro"/>
</dbReference>
<gene>
    <name evidence="5" type="primary">csiR</name>
    <name evidence="5" type="ORF">FEM41_10630</name>
</gene>
<keyword evidence="2 5" id="KW-0238">DNA-binding</keyword>
<dbReference type="RefSeq" id="WP_138095948.1">
    <property type="nucleotide sequence ID" value="NZ_CP040428.1"/>
</dbReference>
<dbReference type="EMBL" id="CP040428">
    <property type="protein sequence ID" value="QCT20072.1"/>
    <property type="molecule type" value="Genomic_DNA"/>
</dbReference>
<dbReference type="Gene3D" id="1.20.120.530">
    <property type="entry name" value="GntR ligand-binding domain-like"/>
    <property type="match status" value="1"/>
</dbReference>
<dbReference type="InterPro" id="IPR011711">
    <property type="entry name" value="GntR_C"/>
</dbReference>
<dbReference type="InterPro" id="IPR000524">
    <property type="entry name" value="Tscrpt_reg_HTH_GntR"/>
</dbReference>
<evidence type="ECO:0000256" key="1">
    <source>
        <dbReference type="ARBA" id="ARBA00023015"/>
    </source>
</evidence>